<dbReference type="InterPro" id="IPR035965">
    <property type="entry name" value="PAS-like_dom_sf"/>
</dbReference>
<dbReference type="GO" id="GO:0006355">
    <property type="term" value="P:regulation of DNA-templated transcription"/>
    <property type="evidence" value="ECO:0007669"/>
    <property type="project" value="InterPro"/>
</dbReference>
<reference key="1">
    <citation type="submission" date="2010-11" db="EMBL/GenBank/DDBJ databases">
        <title>The complete genome of Paludibacter propionicigenes DSM 17365.</title>
        <authorList>
            <consortium name="US DOE Joint Genome Institute (JGI-PGF)"/>
            <person name="Lucas S."/>
            <person name="Copeland A."/>
            <person name="Lapidus A."/>
            <person name="Bruce D."/>
            <person name="Goodwin L."/>
            <person name="Pitluck S."/>
            <person name="Kyrpides N."/>
            <person name="Mavromatis K."/>
            <person name="Ivanova N."/>
            <person name="Munk A.C."/>
            <person name="Brettin T."/>
            <person name="Detter J.C."/>
            <person name="Han C."/>
            <person name="Tapia R."/>
            <person name="Land M."/>
            <person name="Hauser L."/>
            <person name="Markowitz V."/>
            <person name="Cheng J.-F."/>
            <person name="Hugenholtz P."/>
            <person name="Woyke T."/>
            <person name="Wu D."/>
            <person name="Gronow S."/>
            <person name="Wellnitz S."/>
            <person name="Brambilla E."/>
            <person name="Klenk H.-P."/>
            <person name="Eisen J.A."/>
        </authorList>
    </citation>
    <scope>NUCLEOTIDE SEQUENCE</scope>
    <source>
        <strain>WB4</strain>
    </source>
</reference>
<dbReference type="KEGG" id="ppn:Palpr_2168"/>
<evidence type="ECO:0000256" key="4">
    <source>
        <dbReference type="ARBA" id="ARBA00022679"/>
    </source>
</evidence>
<feature type="domain" description="PAS" evidence="8">
    <location>
        <begin position="269"/>
        <end position="339"/>
    </location>
</feature>
<dbReference type="SMART" id="SM00086">
    <property type="entry name" value="PAC"/>
    <property type="match status" value="9"/>
</dbReference>
<feature type="domain" description="PAC" evidence="9">
    <location>
        <begin position="838"/>
        <end position="888"/>
    </location>
</feature>
<keyword evidence="3 6" id="KW-0597">Phosphoprotein</keyword>
<keyword evidence="5" id="KW-0418">Kinase</keyword>
<dbReference type="NCBIfam" id="TIGR00229">
    <property type="entry name" value="sensory_box"/>
    <property type="match status" value="10"/>
</dbReference>
<feature type="domain" description="PAC" evidence="9">
    <location>
        <begin position="1090"/>
        <end position="1140"/>
    </location>
</feature>
<dbReference type="eggNOG" id="COG3829">
    <property type="taxonomic scope" value="Bacteria"/>
</dbReference>
<evidence type="ECO:0000256" key="3">
    <source>
        <dbReference type="ARBA" id="ARBA00022553"/>
    </source>
</evidence>
<dbReference type="InterPro" id="IPR001789">
    <property type="entry name" value="Sig_transdc_resp-reg_receiver"/>
</dbReference>
<feature type="domain" description="Response regulatory" evidence="7">
    <location>
        <begin position="7"/>
        <end position="122"/>
    </location>
</feature>
<feature type="domain" description="PAC" evidence="9">
    <location>
        <begin position="1213"/>
        <end position="1264"/>
    </location>
</feature>
<dbReference type="InterPro" id="IPR000700">
    <property type="entry name" value="PAS-assoc_C"/>
</dbReference>
<dbReference type="eggNOG" id="COG3290">
    <property type="taxonomic scope" value="Bacteria"/>
</dbReference>
<feature type="domain" description="PAS" evidence="8">
    <location>
        <begin position="639"/>
        <end position="711"/>
    </location>
</feature>
<dbReference type="PROSITE" id="PS50112">
    <property type="entry name" value="PAS"/>
    <property type="match status" value="9"/>
</dbReference>
<dbReference type="SUPFAM" id="SSF52172">
    <property type="entry name" value="CheY-like"/>
    <property type="match status" value="1"/>
</dbReference>
<dbReference type="Pfam" id="PF08447">
    <property type="entry name" value="PAS_3"/>
    <property type="match status" value="1"/>
</dbReference>
<dbReference type="HOGENOM" id="CLU_252498_0_0_10"/>
<dbReference type="PANTHER" id="PTHR43304:SF1">
    <property type="entry name" value="PAC DOMAIN-CONTAINING PROTEIN"/>
    <property type="match status" value="1"/>
</dbReference>
<dbReference type="SUPFAM" id="SSF55785">
    <property type="entry name" value="PYP-like sensor domain (PAS domain)"/>
    <property type="match status" value="10"/>
</dbReference>
<dbReference type="eggNOG" id="COG0745">
    <property type="taxonomic scope" value="Bacteria"/>
</dbReference>
<feature type="domain" description="PAC" evidence="9">
    <location>
        <begin position="469"/>
        <end position="519"/>
    </location>
</feature>
<gene>
    <name evidence="10" type="ordered locus">Palpr_2168</name>
</gene>
<dbReference type="PROSITE" id="PS50113">
    <property type="entry name" value="PAC"/>
    <property type="match status" value="8"/>
</dbReference>
<dbReference type="Pfam" id="PF00989">
    <property type="entry name" value="PAS"/>
    <property type="match status" value="2"/>
</dbReference>
<dbReference type="STRING" id="694427.Palpr_2168"/>
<dbReference type="Pfam" id="PF13426">
    <property type="entry name" value="PAS_9"/>
    <property type="match status" value="6"/>
</dbReference>
<dbReference type="Gene3D" id="3.40.50.2300">
    <property type="match status" value="1"/>
</dbReference>
<feature type="domain" description="PAC" evidence="9">
    <location>
        <begin position="1335"/>
        <end position="1387"/>
    </location>
</feature>
<feature type="domain" description="PAC" evidence="9">
    <location>
        <begin position="215"/>
        <end position="268"/>
    </location>
</feature>
<feature type="domain" description="PAS" evidence="8">
    <location>
        <begin position="1265"/>
        <end position="1306"/>
    </location>
</feature>
<organism evidence="10 11">
    <name type="scientific">Paludibacter propionicigenes (strain DSM 17365 / JCM 13257 / WB4)</name>
    <dbReference type="NCBI Taxonomy" id="694427"/>
    <lineage>
        <taxon>Bacteria</taxon>
        <taxon>Pseudomonadati</taxon>
        <taxon>Bacteroidota</taxon>
        <taxon>Bacteroidia</taxon>
        <taxon>Bacteroidales</taxon>
        <taxon>Paludibacteraceae</taxon>
        <taxon>Paludibacter</taxon>
    </lineage>
</organism>
<feature type="domain" description="PAS" evidence="8">
    <location>
        <begin position="513"/>
        <end position="557"/>
    </location>
</feature>
<dbReference type="GO" id="GO:0000160">
    <property type="term" value="P:phosphorelay signal transduction system"/>
    <property type="evidence" value="ECO:0007669"/>
    <property type="project" value="InterPro"/>
</dbReference>
<dbReference type="RefSeq" id="WP_013445673.1">
    <property type="nucleotide sequence ID" value="NC_014734.1"/>
</dbReference>
<evidence type="ECO:0000259" key="7">
    <source>
        <dbReference type="PROSITE" id="PS50110"/>
    </source>
</evidence>
<keyword evidence="4" id="KW-0808">Transferase</keyword>
<feature type="domain" description="PAS" evidence="8">
    <location>
        <begin position="1141"/>
        <end position="1211"/>
    </location>
</feature>
<dbReference type="PANTHER" id="PTHR43304">
    <property type="entry name" value="PHYTOCHROME-LIKE PROTEIN CPH1"/>
    <property type="match status" value="1"/>
</dbReference>
<evidence type="ECO:0000256" key="6">
    <source>
        <dbReference type="PROSITE-ProRule" id="PRU00169"/>
    </source>
</evidence>
<dbReference type="OrthoDB" id="1109395at2"/>
<dbReference type="InterPro" id="IPR011006">
    <property type="entry name" value="CheY-like_superfamily"/>
</dbReference>
<dbReference type="CDD" id="cd00156">
    <property type="entry name" value="REC"/>
    <property type="match status" value="1"/>
</dbReference>
<reference evidence="10 11" key="2">
    <citation type="journal article" date="2011" name="Stand. Genomic Sci.">
        <title>Complete genome sequence of Paludibacter propionicigenes type strain (WB4).</title>
        <authorList>
            <person name="Gronow S."/>
            <person name="Munk C."/>
            <person name="Lapidus A."/>
            <person name="Nolan M."/>
            <person name="Lucas S."/>
            <person name="Hammon N."/>
            <person name="Deshpande S."/>
            <person name="Cheng J.F."/>
            <person name="Tapia R."/>
            <person name="Han C."/>
            <person name="Goodwin L."/>
            <person name="Pitluck S."/>
            <person name="Liolios K."/>
            <person name="Ivanova N."/>
            <person name="Mavromatis K."/>
            <person name="Mikhailova N."/>
            <person name="Pati A."/>
            <person name="Chen A."/>
            <person name="Palaniappan K."/>
            <person name="Land M."/>
            <person name="Hauser L."/>
            <person name="Chang Y.J."/>
            <person name="Jeffries C.D."/>
            <person name="Brambilla E."/>
            <person name="Rohde M."/>
            <person name="Goker M."/>
            <person name="Detter J.C."/>
            <person name="Woyke T."/>
            <person name="Bristow J."/>
            <person name="Eisen J.A."/>
            <person name="Markowitz V."/>
            <person name="Hugenholtz P."/>
            <person name="Kyrpides N.C."/>
            <person name="Klenk H.P."/>
        </authorList>
    </citation>
    <scope>NUCLEOTIDE SEQUENCE [LARGE SCALE GENOMIC DNA]</scope>
    <source>
        <strain evidence="11">DSM 17365 / JCM 13257 / WB4</strain>
    </source>
</reference>
<keyword evidence="11" id="KW-1185">Reference proteome</keyword>
<proteinExistence type="predicted"/>
<feature type="domain" description="PAS" evidence="8">
    <location>
        <begin position="142"/>
        <end position="187"/>
    </location>
</feature>
<feature type="domain" description="PAS" evidence="8">
    <location>
        <begin position="1016"/>
        <end position="1086"/>
    </location>
</feature>
<sequence>MEALKETILIIEDDAGLVELLNERIQEQGFQTANVNSAREAFDWIKNQTPSLILLDYSLPDKNGKEFIADLMSEYQMIPPFILATGQGDERIAVEMMKLGARDYIVKDANFLDLIPIVITRVCKEVQNELKIRQIELALIESNQFNKQIVASAQEGIVVYDKDLKFQTWNPFMEELTGIPASDVIGEHVSKFSPLLEDVGILENIMKALRGIVGPEIEFFHYYPASGKAVWLSDSISVLRNTDDEIIGVISTIHDITERKKAEEEIIKLSKHYQAIIENAPDGFVLLNSEGQFKYFSPSALKMFGYSLTDELVAIPDELTHPDDLPFVLSTLDELFKNPGLTPTIVYRFKHKNGTWIWIESTFSNLLNDPAVEALVINFRDVTERKNAEVALRESENKFRSITEQTTDLIAITDVDGVVQYVSPSSKSIFGFETEEMVGHNFVEFLDDSSIEKAMSSFKDTVNLNIRVVDLELTMRRKDGSLFIGELNGTAFEQGSQKGSLVIIRDITERTISREDFIDLFDNAPIGYHEVDTEGRIVRVNRTELNMLGYTAEEQIGLYVWKNAVDEQRSIKSTLDKLNGRSNSVTPFERDIRRKDGSTITVSIQDKVLRDDLGNITGIRSTIQDITERKQAEEAIIQAKQSYFDIFNSVSEAIYVIDETGCFIEVNKGAERMYQRSREELIGLTPESVSAPGLNNIENVQKIIQRSFETGTPANLDFWGVRKNGEVFLKEVFVNKGKYFDKEVLLATARDVTDRKLMENDLRESEEKYRYLFDNNPQPMYICDMETLYFLEVNQSLIDSYGYSREEFLRMKITDIRPPEDIPELLIDVRADEKKHKLAGEWRHIKKDGSIINVDITTVSIISNGRKARHVLVQDITLRKKAEEELKNSFSLLNATLESTADGIMVVDLKGTPIIFNKKFIEMWNVPTSVIAAKSGRQFLEYIADQIVESDEFASNVKYLYNNHLATSVDTVFLKDGRIFERYSIPQRIESSIVGRVWSFRDITENKRAEEALRVSEEKFRSITEQISDYISICDLTGVIQYASPASKTIFQFEPDEMQGHHFLEFIVEESLPMAYEVFNKGIDQKLKAIDVELELKRKDGSTFFAELNGTSVVFGNENRILVIIHDITHRKKVENALRESEDKYRTMIEYSNDLIWALDSKGNFTFLNRMAINTAEINSDEWIGKSFDSFVLSEDLAMLTDVFQRTMAGENCTYELRFKKSETTLLTISVNTSPIYNNGKIEGVVSFGRDITERKKAEEALRASEELYRNLVLRIPDGVYKSTSAGKFVDVNPAMIQMLGYDSKEELMAIDIKTQLYFNQADRESLTLDEFHKETSVFQLKKKDGTAIWIEDHGWYNVDESGNVLFHEGVLRDITERKISELALQEKMDELLRFHNLTIDREMMMIELKREVNRMLVNSGQQPKYKIVE</sequence>
<protein>
    <recommendedName>
        <fullName evidence="2">histidine kinase</fullName>
        <ecNumber evidence="2">2.7.13.3</ecNumber>
    </recommendedName>
</protein>
<evidence type="ECO:0000313" key="10">
    <source>
        <dbReference type="EMBL" id="ADQ80304.1"/>
    </source>
</evidence>
<evidence type="ECO:0000259" key="9">
    <source>
        <dbReference type="PROSITE" id="PS50113"/>
    </source>
</evidence>
<feature type="modified residue" description="4-aspartylphosphate" evidence="6">
    <location>
        <position position="56"/>
    </location>
</feature>
<dbReference type="InterPro" id="IPR052162">
    <property type="entry name" value="Sensor_kinase/Photoreceptor"/>
</dbReference>
<dbReference type="eggNOG" id="COG2202">
    <property type="taxonomic scope" value="Bacteria"/>
</dbReference>
<comment type="catalytic activity">
    <reaction evidence="1">
        <text>ATP + protein L-histidine = ADP + protein N-phospho-L-histidine.</text>
        <dbReference type="EC" id="2.7.13.3"/>
    </reaction>
</comment>
<dbReference type="InterPro" id="IPR013655">
    <property type="entry name" value="PAS_fold_3"/>
</dbReference>
<dbReference type="PROSITE" id="PS50110">
    <property type="entry name" value="RESPONSE_REGULATORY"/>
    <property type="match status" value="1"/>
</dbReference>
<accession>E4T6G0</accession>
<feature type="domain" description="PAC" evidence="9">
    <location>
        <begin position="343"/>
        <end position="394"/>
    </location>
</feature>
<dbReference type="InterPro" id="IPR001610">
    <property type="entry name" value="PAC"/>
</dbReference>
<feature type="domain" description="PAS" evidence="8">
    <location>
        <begin position="395"/>
        <end position="465"/>
    </location>
</feature>
<dbReference type="InterPro" id="IPR013767">
    <property type="entry name" value="PAS_fold"/>
</dbReference>
<evidence type="ECO:0000256" key="2">
    <source>
        <dbReference type="ARBA" id="ARBA00012438"/>
    </source>
</evidence>
<dbReference type="Proteomes" id="UP000008718">
    <property type="component" value="Chromosome"/>
</dbReference>
<dbReference type="SMART" id="SM00091">
    <property type="entry name" value="PAS"/>
    <property type="match status" value="10"/>
</dbReference>
<feature type="domain" description="PAC" evidence="9">
    <location>
        <begin position="586"/>
        <end position="638"/>
    </location>
</feature>
<evidence type="ECO:0000313" key="11">
    <source>
        <dbReference type="Proteomes" id="UP000008718"/>
    </source>
</evidence>
<dbReference type="EC" id="2.7.13.3" evidence="2"/>
<feature type="domain" description="PAS" evidence="8">
    <location>
        <begin position="765"/>
        <end position="825"/>
    </location>
</feature>
<dbReference type="EMBL" id="CP002345">
    <property type="protein sequence ID" value="ADQ80304.1"/>
    <property type="molecule type" value="Genomic_DNA"/>
</dbReference>
<dbReference type="Gene3D" id="3.30.450.20">
    <property type="entry name" value="PAS domain"/>
    <property type="match status" value="10"/>
</dbReference>
<name>E4T6G0_PALPW</name>
<dbReference type="InterPro" id="IPR000014">
    <property type="entry name" value="PAS"/>
</dbReference>
<evidence type="ECO:0000259" key="8">
    <source>
        <dbReference type="PROSITE" id="PS50112"/>
    </source>
</evidence>
<evidence type="ECO:0000256" key="1">
    <source>
        <dbReference type="ARBA" id="ARBA00000085"/>
    </source>
</evidence>
<dbReference type="GO" id="GO:0004673">
    <property type="term" value="F:protein histidine kinase activity"/>
    <property type="evidence" value="ECO:0007669"/>
    <property type="project" value="UniProtKB-EC"/>
</dbReference>
<dbReference type="SMART" id="SM00448">
    <property type="entry name" value="REC"/>
    <property type="match status" value="1"/>
</dbReference>
<dbReference type="CDD" id="cd00130">
    <property type="entry name" value="PAS"/>
    <property type="match status" value="9"/>
</dbReference>
<dbReference type="Pfam" id="PF00072">
    <property type="entry name" value="Response_reg"/>
    <property type="match status" value="1"/>
</dbReference>
<evidence type="ECO:0000256" key="5">
    <source>
        <dbReference type="ARBA" id="ARBA00022777"/>
    </source>
</evidence>
<dbReference type="Pfam" id="PF12860">
    <property type="entry name" value="PAS_7"/>
    <property type="match status" value="1"/>
</dbReference>